<evidence type="ECO:0000256" key="15">
    <source>
        <dbReference type="RuleBase" id="RU004336"/>
    </source>
</evidence>
<evidence type="ECO:0000256" key="5">
    <source>
        <dbReference type="ARBA" id="ARBA00022475"/>
    </source>
</evidence>
<evidence type="ECO:0000313" key="18">
    <source>
        <dbReference type="EMBL" id="KMZ75774.1"/>
    </source>
</evidence>
<keyword evidence="9" id="KW-0611">Plant defense</keyword>
<reference evidence="19" key="1">
    <citation type="journal article" date="2016" name="Nature">
        <title>The genome of the seagrass Zostera marina reveals angiosperm adaptation to the sea.</title>
        <authorList>
            <person name="Olsen J.L."/>
            <person name="Rouze P."/>
            <person name="Verhelst B."/>
            <person name="Lin Y.-C."/>
            <person name="Bayer T."/>
            <person name="Collen J."/>
            <person name="Dattolo E."/>
            <person name="De Paoli E."/>
            <person name="Dittami S."/>
            <person name="Maumus F."/>
            <person name="Michel G."/>
            <person name="Kersting A."/>
            <person name="Lauritano C."/>
            <person name="Lohaus R."/>
            <person name="Toepel M."/>
            <person name="Tonon T."/>
            <person name="Vanneste K."/>
            <person name="Amirebrahimi M."/>
            <person name="Brakel J."/>
            <person name="Bostroem C."/>
            <person name="Chovatia M."/>
            <person name="Grimwood J."/>
            <person name="Jenkins J.W."/>
            <person name="Jueterbock A."/>
            <person name="Mraz A."/>
            <person name="Stam W.T."/>
            <person name="Tice H."/>
            <person name="Bornberg-Bauer E."/>
            <person name="Green P.J."/>
            <person name="Pearson G.A."/>
            <person name="Procaccini G."/>
            <person name="Duarte C.M."/>
            <person name="Schmutz J."/>
            <person name="Reusch T.B.H."/>
            <person name="Van de Peer Y."/>
        </authorList>
    </citation>
    <scope>NUCLEOTIDE SEQUENCE [LARGE SCALE GENOMIC DNA]</scope>
    <source>
        <strain evidence="19">cv. Finnish</strain>
    </source>
</reference>
<evidence type="ECO:0000259" key="17">
    <source>
        <dbReference type="SMART" id="SM00768"/>
    </source>
</evidence>
<dbReference type="SUPFAM" id="SSF51445">
    <property type="entry name" value="(Trans)glycosidases"/>
    <property type="match status" value="1"/>
</dbReference>
<comment type="catalytic activity">
    <reaction evidence="1">
        <text>Hydrolysis of (1-&gt;3)-beta-D-glucosidic linkages in (1-&gt;3)-beta-D-glucans.</text>
        <dbReference type="EC" id="3.2.1.39"/>
    </reaction>
</comment>
<dbReference type="FunFam" id="3.20.20.80:FF:000002">
    <property type="entry name" value="Glucan endo-1,3-beta-glucosidase 3"/>
    <property type="match status" value="1"/>
</dbReference>
<protein>
    <recommendedName>
        <fullName evidence="4">glucan endo-1,3-beta-D-glucosidase</fullName>
        <ecNumber evidence="4">3.2.1.39</ecNumber>
    </recommendedName>
</protein>
<evidence type="ECO:0000256" key="14">
    <source>
        <dbReference type="RuleBase" id="RU004335"/>
    </source>
</evidence>
<keyword evidence="19" id="KW-1185">Reference proteome</keyword>
<feature type="domain" description="X8" evidence="17">
    <location>
        <begin position="373"/>
        <end position="460"/>
    </location>
</feature>
<dbReference type="GO" id="GO:0005886">
    <property type="term" value="C:plasma membrane"/>
    <property type="evidence" value="ECO:0000318"/>
    <property type="project" value="GO_Central"/>
</dbReference>
<evidence type="ECO:0000256" key="12">
    <source>
        <dbReference type="ARBA" id="ARBA00023180"/>
    </source>
</evidence>
<comment type="similarity">
    <text evidence="3 14">Belongs to the glycosyl hydrolase 17 family.</text>
</comment>
<keyword evidence="13 15" id="KW-0326">Glycosidase</keyword>
<comment type="subcellular location">
    <subcellularLocation>
        <location evidence="2">Cell membrane</location>
        <topology evidence="2">Lipid-anchor</topology>
        <topology evidence="2">GPI-anchor</topology>
    </subcellularLocation>
</comment>
<keyword evidence="7 16" id="KW-0732">Signal</keyword>
<evidence type="ECO:0000256" key="2">
    <source>
        <dbReference type="ARBA" id="ARBA00004609"/>
    </source>
</evidence>
<evidence type="ECO:0000256" key="6">
    <source>
        <dbReference type="ARBA" id="ARBA00022622"/>
    </source>
</evidence>
<dbReference type="GO" id="GO:0098552">
    <property type="term" value="C:side of membrane"/>
    <property type="evidence" value="ECO:0007669"/>
    <property type="project" value="UniProtKB-KW"/>
</dbReference>
<evidence type="ECO:0000256" key="10">
    <source>
        <dbReference type="ARBA" id="ARBA00023136"/>
    </source>
</evidence>
<dbReference type="GO" id="GO:0009506">
    <property type="term" value="C:plasmodesma"/>
    <property type="evidence" value="ECO:0007669"/>
    <property type="project" value="UniProtKB-ARBA"/>
</dbReference>
<dbReference type="InterPro" id="IPR017853">
    <property type="entry name" value="GH"/>
</dbReference>
<keyword evidence="6" id="KW-0449">Lipoprotein</keyword>
<dbReference type="InterPro" id="IPR000490">
    <property type="entry name" value="Glyco_hydro_17"/>
</dbReference>
<dbReference type="SMART" id="SM00768">
    <property type="entry name" value="X8"/>
    <property type="match status" value="1"/>
</dbReference>
<dbReference type="OMA" id="HFFLIAY"/>
<sequence length="515" mass="56206">MANFANFFFFFFVLLQDTITVTASARNFADPFVGFNIGTSVSDLLSATELARFLKSKKITHVRLYQPDADILLALAGTQIRVALGVPNNQLIALGSSPTTAARWVSHYVTPFRNKTIINLVTVGDEVLTSSPSLSPLLLKAMQYIHAALSAAGLSGQIKVSTPHSASIILNPFPPSQALFNQSTVRSYLYPILRFLDKTSSPLVLNLYPYYVFMKNRHVVPLDNALFKPLSPSMEEVDPNTLLHYTNVLTAMIDAAYFAMKNLNISDVSVLVGETGWPSHGDPKREPFATKDNADTYNSNLIKNVLVDRRGTPMRPDVTPSVYIYELFNEDLRVMPAVSEGNWGLFYGNTTPVYLLHVSGSGGFLGNDTTNKTFCVVADGTTADSRTVQTALDWACGPGRADCSEIQPGQNCYEANNLKSHASYAFDSYYEKEGKTAGSCYFQGTAMVTTTDPSHGNCIFPGSKHTGSSAMSAGAAVNTSSETNNVSQGRHPTVVIHVSFILCWLCMGHKMPFFV</sequence>
<evidence type="ECO:0000256" key="3">
    <source>
        <dbReference type="ARBA" id="ARBA00008773"/>
    </source>
</evidence>
<dbReference type="GO" id="GO:0042973">
    <property type="term" value="F:glucan endo-1,3-beta-D-glucosidase activity"/>
    <property type="evidence" value="ECO:0007669"/>
    <property type="project" value="UniProtKB-EC"/>
</dbReference>
<dbReference type="STRING" id="29655.A0A0K9Q3M0"/>
<keyword evidence="5" id="KW-1003">Cell membrane</keyword>
<dbReference type="Gene3D" id="3.20.20.80">
    <property type="entry name" value="Glycosidases"/>
    <property type="match status" value="1"/>
</dbReference>
<feature type="chain" id="PRO_5005528262" description="glucan endo-1,3-beta-D-glucosidase" evidence="16">
    <location>
        <begin position="26"/>
        <end position="515"/>
    </location>
</feature>
<name>A0A0K9Q3M0_ZOSMR</name>
<dbReference type="Proteomes" id="UP000036987">
    <property type="component" value="Unassembled WGS sequence"/>
</dbReference>
<dbReference type="EC" id="3.2.1.39" evidence="4"/>
<comment type="caution">
    <text evidence="18">The sequence shown here is derived from an EMBL/GenBank/DDBJ whole genome shotgun (WGS) entry which is preliminary data.</text>
</comment>
<dbReference type="AlphaFoldDB" id="A0A0K9Q3M0"/>
<dbReference type="InterPro" id="IPR012946">
    <property type="entry name" value="X8"/>
</dbReference>
<accession>A0A0K9Q3M0</accession>
<dbReference type="GO" id="GO:0005975">
    <property type="term" value="P:carbohydrate metabolic process"/>
    <property type="evidence" value="ECO:0007669"/>
    <property type="project" value="InterPro"/>
</dbReference>
<dbReference type="InterPro" id="IPR044965">
    <property type="entry name" value="Glyco_hydro_17_plant"/>
</dbReference>
<dbReference type="GO" id="GO:0006952">
    <property type="term" value="P:defense response"/>
    <property type="evidence" value="ECO:0007669"/>
    <property type="project" value="UniProtKB-KW"/>
</dbReference>
<evidence type="ECO:0000256" key="11">
    <source>
        <dbReference type="ARBA" id="ARBA00023157"/>
    </source>
</evidence>
<evidence type="ECO:0000256" key="7">
    <source>
        <dbReference type="ARBA" id="ARBA00022729"/>
    </source>
</evidence>
<evidence type="ECO:0000256" key="4">
    <source>
        <dbReference type="ARBA" id="ARBA00012780"/>
    </source>
</evidence>
<evidence type="ECO:0000256" key="8">
    <source>
        <dbReference type="ARBA" id="ARBA00022801"/>
    </source>
</evidence>
<keyword evidence="10" id="KW-0472">Membrane</keyword>
<evidence type="ECO:0000256" key="13">
    <source>
        <dbReference type="ARBA" id="ARBA00023295"/>
    </source>
</evidence>
<gene>
    <name evidence="18" type="ORF">ZOSMA_10G00420</name>
</gene>
<keyword evidence="6" id="KW-0336">GPI-anchor</keyword>
<evidence type="ECO:0000256" key="9">
    <source>
        <dbReference type="ARBA" id="ARBA00022821"/>
    </source>
</evidence>
<dbReference type="PANTHER" id="PTHR32227">
    <property type="entry name" value="GLUCAN ENDO-1,3-BETA-GLUCOSIDASE BG1-RELATED-RELATED"/>
    <property type="match status" value="1"/>
</dbReference>
<dbReference type="OrthoDB" id="941679at2759"/>
<evidence type="ECO:0000256" key="16">
    <source>
        <dbReference type="SAM" id="SignalP"/>
    </source>
</evidence>
<dbReference type="EMBL" id="LFYR01000113">
    <property type="protein sequence ID" value="KMZ75774.1"/>
    <property type="molecule type" value="Genomic_DNA"/>
</dbReference>
<feature type="signal peptide" evidence="16">
    <location>
        <begin position="1"/>
        <end position="25"/>
    </location>
</feature>
<proteinExistence type="inferred from homology"/>
<keyword evidence="8 15" id="KW-0378">Hydrolase</keyword>
<evidence type="ECO:0000256" key="1">
    <source>
        <dbReference type="ARBA" id="ARBA00000382"/>
    </source>
</evidence>
<organism evidence="18 19">
    <name type="scientific">Zostera marina</name>
    <name type="common">Eelgrass</name>
    <dbReference type="NCBI Taxonomy" id="29655"/>
    <lineage>
        <taxon>Eukaryota</taxon>
        <taxon>Viridiplantae</taxon>
        <taxon>Streptophyta</taxon>
        <taxon>Embryophyta</taxon>
        <taxon>Tracheophyta</taxon>
        <taxon>Spermatophyta</taxon>
        <taxon>Magnoliopsida</taxon>
        <taxon>Liliopsida</taxon>
        <taxon>Zosteraceae</taxon>
        <taxon>Zostera</taxon>
    </lineage>
</organism>
<dbReference type="Gene3D" id="1.20.58.1040">
    <property type="match status" value="1"/>
</dbReference>
<dbReference type="Pfam" id="PF07983">
    <property type="entry name" value="X8"/>
    <property type="match status" value="1"/>
</dbReference>
<dbReference type="FunFam" id="1.20.58.1040:FF:000001">
    <property type="entry name" value="Glucan endo-1,3-beta-glucosidase 4"/>
    <property type="match status" value="1"/>
</dbReference>
<keyword evidence="11" id="KW-1015">Disulfide bond</keyword>
<dbReference type="Pfam" id="PF00332">
    <property type="entry name" value="Glyco_hydro_17"/>
    <property type="match status" value="1"/>
</dbReference>
<dbReference type="PROSITE" id="PS00587">
    <property type="entry name" value="GLYCOSYL_HYDROL_F17"/>
    <property type="match status" value="1"/>
</dbReference>
<evidence type="ECO:0000313" key="19">
    <source>
        <dbReference type="Proteomes" id="UP000036987"/>
    </source>
</evidence>
<keyword evidence="12" id="KW-0325">Glycoprotein</keyword>